<organism evidence="2 3">
    <name type="scientific">Linnemannia schmuckeri</name>
    <dbReference type="NCBI Taxonomy" id="64567"/>
    <lineage>
        <taxon>Eukaryota</taxon>
        <taxon>Fungi</taxon>
        <taxon>Fungi incertae sedis</taxon>
        <taxon>Mucoromycota</taxon>
        <taxon>Mortierellomycotina</taxon>
        <taxon>Mortierellomycetes</taxon>
        <taxon>Mortierellales</taxon>
        <taxon>Mortierellaceae</taxon>
        <taxon>Linnemannia</taxon>
    </lineage>
</organism>
<name>A0A9P5RS69_9FUNG</name>
<dbReference type="Proteomes" id="UP000748756">
    <property type="component" value="Unassembled WGS sequence"/>
</dbReference>
<gene>
    <name evidence="2" type="ORF">BG015_011790</name>
</gene>
<feature type="region of interest" description="Disordered" evidence="1">
    <location>
        <begin position="236"/>
        <end position="258"/>
    </location>
</feature>
<proteinExistence type="predicted"/>
<evidence type="ECO:0000256" key="1">
    <source>
        <dbReference type="SAM" id="MobiDB-lite"/>
    </source>
</evidence>
<evidence type="ECO:0000313" key="3">
    <source>
        <dbReference type="Proteomes" id="UP000748756"/>
    </source>
</evidence>
<reference evidence="2" key="1">
    <citation type="journal article" date="2020" name="Fungal Divers.">
        <title>Resolving the Mortierellaceae phylogeny through synthesis of multi-gene phylogenetics and phylogenomics.</title>
        <authorList>
            <person name="Vandepol N."/>
            <person name="Liber J."/>
            <person name="Desiro A."/>
            <person name="Na H."/>
            <person name="Kennedy M."/>
            <person name="Barry K."/>
            <person name="Grigoriev I.V."/>
            <person name="Miller A.N."/>
            <person name="O'Donnell K."/>
            <person name="Stajich J.E."/>
            <person name="Bonito G."/>
        </authorList>
    </citation>
    <scope>NUCLEOTIDE SEQUENCE</scope>
    <source>
        <strain evidence="2">NRRL 6426</strain>
    </source>
</reference>
<dbReference type="OrthoDB" id="2443346at2759"/>
<evidence type="ECO:0000313" key="2">
    <source>
        <dbReference type="EMBL" id="KAF9145767.1"/>
    </source>
</evidence>
<comment type="caution">
    <text evidence="2">The sequence shown here is derived from an EMBL/GenBank/DDBJ whole genome shotgun (WGS) entry which is preliminary data.</text>
</comment>
<dbReference type="EMBL" id="JAAAUQ010000938">
    <property type="protein sequence ID" value="KAF9145767.1"/>
    <property type="molecule type" value="Genomic_DNA"/>
</dbReference>
<sequence>MIRTATTTTTTAATAAPSAIPAPVPCPTVYVAPARVPPVVTMTNDATPRLVLTNTQGPRKIQCRGLTAKHKNIHANTMTVLSAMIHSPPFVTTSRKRVAWESVAQLCQVRNADLCTVSGILCEKRYELVRDEYKRAQAAHRAASGQDEPPATEQDDVLEELISMEEAFDAEEAASQERAIRLRAEENYFRALGEDKRNAACARALQARNNTPVANRATSEQPAVEEAEILEMTAGHVDVPTDAGTGGPRKRRKRRGQDDEELNALFKTSAHFFQLVAEKYLSKNKSI</sequence>
<keyword evidence="3" id="KW-1185">Reference proteome</keyword>
<protein>
    <submittedName>
        <fullName evidence="2">Uncharacterized protein</fullName>
    </submittedName>
</protein>
<dbReference type="AlphaFoldDB" id="A0A9P5RS69"/>
<accession>A0A9P5RS69</accession>